<organism evidence="1 2">
    <name type="scientific">Riccia sorocarpa</name>
    <dbReference type="NCBI Taxonomy" id="122646"/>
    <lineage>
        <taxon>Eukaryota</taxon>
        <taxon>Viridiplantae</taxon>
        <taxon>Streptophyta</taxon>
        <taxon>Embryophyta</taxon>
        <taxon>Marchantiophyta</taxon>
        <taxon>Marchantiopsida</taxon>
        <taxon>Marchantiidae</taxon>
        <taxon>Marchantiales</taxon>
        <taxon>Ricciaceae</taxon>
        <taxon>Riccia</taxon>
    </lineage>
</organism>
<dbReference type="EMBL" id="JBJQOH010000001">
    <property type="protein sequence ID" value="KAL3700889.1"/>
    <property type="molecule type" value="Genomic_DNA"/>
</dbReference>
<sequence>MVRFSYVVYLEPNKKSRFYKSLERYLMSSLAHFGLHEGTMCPPHCELTQFFDKGDYLPAVDIAQIMDRCIESYAPLPRPKVGKMWPVNRFDIRGGDLRIPLDLKHKSVGGLVNKPYEYVMKEFRYDGNKLCNLDILPAKMDHIPLAYNYDSWVTNNAKLSSKQLHGLWDLAQEMIDFKDADTCAWHITLHRARRSRCVDRPHLFVEPVETWEICREIRPPPIATQPDYDFKICNERLFRTRLSDMVNSYSIVLVEHHQLVAITEISEVATSTVS</sequence>
<accession>A0ABD3IED3</accession>
<dbReference type="Proteomes" id="UP001633002">
    <property type="component" value="Unassembled WGS sequence"/>
</dbReference>
<gene>
    <name evidence="1" type="ORF">R1sor_018911</name>
</gene>
<comment type="caution">
    <text evidence="1">The sequence shown here is derived from an EMBL/GenBank/DDBJ whole genome shotgun (WGS) entry which is preliminary data.</text>
</comment>
<dbReference type="AlphaFoldDB" id="A0ABD3IED3"/>
<evidence type="ECO:0000313" key="1">
    <source>
        <dbReference type="EMBL" id="KAL3700889.1"/>
    </source>
</evidence>
<reference evidence="1 2" key="1">
    <citation type="submission" date="2024-09" db="EMBL/GenBank/DDBJ databases">
        <title>Chromosome-scale assembly of Riccia sorocarpa.</title>
        <authorList>
            <person name="Paukszto L."/>
        </authorList>
    </citation>
    <scope>NUCLEOTIDE SEQUENCE [LARGE SCALE GENOMIC DNA]</scope>
    <source>
        <strain evidence="1">LP-2024</strain>
        <tissue evidence="1">Aerial parts of the thallus</tissue>
    </source>
</reference>
<keyword evidence="2" id="KW-1185">Reference proteome</keyword>
<protein>
    <submittedName>
        <fullName evidence="1">Uncharacterized protein</fullName>
    </submittedName>
</protein>
<proteinExistence type="predicted"/>
<evidence type="ECO:0000313" key="2">
    <source>
        <dbReference type="Proteomes" id="UP001633002"/>
    </source>
</evidence>
<name>A0ABD3IED3_9MARC</name>